<comment type="caution">
    <text evidence="2">The sequence shown here is derived from an EMBL/GenBank/DDBJ whole genome shotgun (WGS) entry which is preliminary data.</text>
</comment>
<keyword evidence="3" id="KW-1185">Reference proteome</keyword>
<gene>
    <name evidence="2" type="ORF">KI387_033488</name>
</gene>
<sequence>MPPLRQATSHVANLSAANPLDGEFPYINKNLENFTDVETEEVRKREARAEEEIRAQINEIKRLQAEANEREAVETA</sequence>
<proteinExistence type="predicted"/>
<keyword evidence="1" id="KW-0175">Coiled coil</keyword>
<feature type="non-terminal residue" evidence="2">
    <location>
        <position position="76"/>
    </location>
</feature>
<evidence type="ECO:0000313" key="3">
    <source>
        <dbReference type="Proteomes" id="UP000824469"/>
    </source>
</evidence>
<reference evidence="2 3" key="1">
    <citation type="journal article" date="2021" name="Nat. Plants">
        <title>The Taxus genome provides insights into paclitaxel biosynthesis.</title>
        <authorList>
            <person name="Xiong X."/>
            <person name="Gou J."/>
            <person name="Liao Q."/>
            <person name="Li Y."/>
            <person name="Zhou Q."/>
            <person name="Bi G."/>
            <person name="Li C."/>
            <person name="Du R."/>
            <person name="Wang X."/>
            <person name="Sun T."/>
            <person name="Guo L."/>
            <person name="Liang H."/>
            <person name="Lu P."/>
            <person name="Wu Y."/>
            <person name="Zhang Z."/>
            <person name="Ro D.K."/>
            <person name="Shang Y."/>
            <person name="Huang S."/>
            <person name="Yan J."/>
        </authorList>
    </citation>
    <scope>NUCLEOTIDE SEQUENCE [LARGE SCALE GENOMIC DNA]</scope>
    <source>
        <strain evidence="2">Ta-2019</strain>
    </source>
</reference>
<feature type="coiled-coil region" evidence="1">
    <location>
        <begin position="39"/>
        <end position="73"/>
    </location>
</feature>
<evidence type="ECO:0000256" key="1">
    <source>
        <dbReference type="SAM" id="Coils"/>
    </source>
</evidence>
<accession>A0AA38BT71</accession>
<dbReference type="EMBL" id="JAHRHJ020003813">
    <property type="protein sequence ID" value="KAH9289371.1"/>
    <property type="molecule type" value="Genomic_DNA"/>
</dbReference>
<evidence type="ECO:0000313" key="2">
    <source>
        <dbReference type="EMBL" id="KAH9289371.1"/>
    </source>
</evidence>
<organism evidence="2 3">
    <name type="scientific">Taxus chinensis</name>
    <name type="common">Chinese yew</name>
    <name type="synonym">Taxus wallichiana var. chinensis</name>
    <dbReference type="NCBI Taxonomy" id="29808"/>
    <lineage>
        <taxon>Eukaryota</taxon>
        <taxon>Viridiplantae</taxon>
        <taxon>Streptophyta</taxon>
        <taxon>Embryophyta</taxon>
        <taxon>Tracheophyta</taxon>
        <taxon>Spermatophyta</taxon>
        <taxon>Pinopsida</taxon>
        <taxon>Pinidae</taxon>
        <taxon>Conifers II</taxon>
        <taxon>Cupressales</taxon>
        <taxon>Taxaceae</taxon>
        <taxon>Taxus</taxon>
    </lineage>
</organism>
<dbReference type="Proteomes" id="UP000824469">
    <property type="component" value="Unassembled WGS sequence"/>
</dbReference>
<protein>
    <submittedName>
        <fullName evidence="2">Uncharacterized protein</fullName>
    </submittedName>
</protein>
<dbReference type="AlphaFoldDB" id="A0AA38BT71"/>
<name>A0AA38BT71_TAXCH</name>